<dbReference type="PANTHER" id="PTHR21461">
    <property type="entry name" value="GLYCOSYLTRANSFERASE FAMILY 92 PROTEIN"/>
    <property type="match status" value="1"/>
</dbReference>
<dbReference type="GO" id="GO:0016757">
    <property type="term" value="F:glycosyltransferase activity"/>
    <property type="evidence" value="ECO:0007669"/>
    <property type="project" value="TreeGrafter"/>
</dbReference>
<dbReference type="GO" id="GO:0016020">
    <property type="term" value="C:membrane"/>
    <property type="evidence" value="ECO:0007669"/>
    <property type="project" value="UniProtKB-SubCell"/>
</dbReference>
<evidence type="ECO:0000256" key="2">
    <source>
        <dbReference type="ARBA" id="ARBA00022692"/>
    </source>
</evidence>
<dbReference type="PANTHER" id="PTHR21461:SF69">
    <property type="entry name" value="GLYCOSYLTRANSFERASE FAMILY 92 PROTEIN"/>
    <property type="match status" value="1"/>
</dbReference>
<evidence type="ECO:0000313" key="4">
    <source>
        <dbReference type="EMBL" id="CAE0366905.1"/>
    </source>
</evidence>
<sequence length="625" mass="70171">MVKSTKGFAIKKKKQYFHPVTSLLALVILVSLAPLLRRKEEIQEYEVSSRTQITPLFGYSEHALPFLIYHAFCAQGEDCRVARFVAQMEGDCESMQAVMEKAQIDNWPQWRAQEEKAFKHCPVCSSSRTITKIKQSFRNASKELLAHRLGDDKELQVFCAFFVKQKKQKIVVIPATPLDKRQWLRHRSSLVFECEIPLSFRRFALQGELFARLAPNETSAFNGKGAYPWLRLILQPMIQQIGKNKKLIGACAWVRGGIYSDRNGISQPLPAARIAEWLAHHSRIGVDHFFFFDNSDNIFQQALIGIDTTKISPLWLALEPFLKVGKATLAPWPTLSESTSKCDANNLQSRILKAAGSNNNKTTQSFYGRPAQYAAQNACHRRLVAAGISRVLHIDVDEFVIPTHPNGTLDTVSELIRQDQNIAAIAMPCVFYGRCDGSELGVSGGLLLDDADCAGKAVLFRQKLIASPLAQYLWVHYVRAGGQTHILSSTKAILVHARFGYALSDATSSRSIDSRSPTSSEDQLYATSVWPRFSNFNVNCTLHAQQAQERIANENVDPLGIFGCDLHPHSKKKPWGWCYCPDTRPSLFFAQAIRTELIRIWGQSRLNELRILAGPLVGPNWPYPA</sequence>
<keyword evidence="3" id="KW-0472">Membrane</keyword>
<comment type="subcellular location">
    <subcellularLocation>
        <location evidence="1">Membrane</location>
        <topology evidence="1">Single-pass membrane protein</topology>
    </subcellularLocation>
</comment>
<evidence type="ECO:0000256" key="3">
    <source>
        <dbReference type="ARBA" id="ARBA00022989"/>
    </source>
</evidence>
<proteinExistence type="predicted"/>
<keyword evidence="3" id="KW-1133">Transmembrane helix</keyword>
<organism evidence="4">
    <name type="scientific">Aureoumbra lagunensis</name>
    <dbReference type="NCBI Taxonomy" id="44058"/>
    <lineage>
        <taxon>Eukaryota</taxon>
        <taxon>Sar</taxon>
        <taxon>Stramenopiles</taxon>
        <taxon>Ochrophyta</taxon>
        <taxon>Pelagophyceae</taxon>
        <taxon>Pelagomonadales</taxon>
        <taxon>Aureoumbra</taxon>
    </lineage>
</organism>
<protein>
    <recommendedName>
        <fullName evidence="5">Glycosyltransferase family 92 protein</fullName>
    </recommendedName>
</protein>
<evidence type="ECO:0000256" key="1">
    <source>
        <dbReference type="ARBA" id="ARBA00004167"/>
    </source>
</evidence>
<keyword evidence="2" id="KW-0812">Transmembrane</keyword>
<name>A0A7S3NGV3_9STRA</name>
<accession>A0A7S3NGV3</accession>
<gene>
    <name evidence="4" type="ORF">ALAG00032_LOCUS7653</name>
</gene>
<dbReference type="EMBL" id="HBIJ01011180">
    <property type="protein sequence ID" value="CAE0366905.1"/>
    <property type="molecule type" value="Transcribed_RNA"/>
</dbReference>
<evidence type="ECO:0008006" key="5">
    <source>
        <dbReference type="Google" id="ProtNLM"/>
    </source>
</evidence>
<dbReference type="GO" id="GO:0005737">
    <property type="term" value="C:cytoplasm"/>
    <property type="evidence" value="ECO:0007669"/>
    <property type="project" value="TreeGrafter"/>
</dbReference>
<dbReference type="AlphaFoldDB" id="A0A7S3NGV3"/>
<reference evidence="4" key="1">
    <citation type="submission" date="2021-01" db="EMBL/GenBank/DDBJ databases">
        <authorList>
            <person name="Corre E."/>
            <person name="Pelletier E."/>
            <person name="Niang G."/>
            <person name="Scheremetjew M."/>
            <person name="Finn R."/>
            <person name="Kale V."/>
            <person name="Holt S."/>
            <person name="Cochrane G."/>
            <person name="Meng A."/>
            <person name="Brown T."/>
            <person name="Cohen L."/>
        </authorList>
    </citation>
    <scope>NUCLEOTIDE SEQUENCE</scope>
    <source>
        <strain evidence="4">CCMP1510</strain>
    </source>
</reference>